<dbReference type="OrthoDB" id="4347at2759"/>
<dbReference type="SUPFAM" id="SSF90229">
    <property type="entry name" value="CCCH zinc finger"/>
    <property type="match status" value="1"/>
</dbReference>
<evidence type="ECO:0000256" key="6">
    <source>
        <dbReference type="SAM" id="MobiDB-lite"/>
    </source>
</evidence>
<evidence type="ECO:0000256" key="2">
    <source>
        <dbReference type="ARBA" id="ARBA00022771"/>
    </source>
</evidence>
<feature type="compositionally biased region" description="Basic and acidic residues" evidence="6">
    <location>
        <begin position="856"/>
        <end position="873"/>
    </location>
</feature>
<name>A0A179F894_METCM</name>
<keyword evidence="9" id="KW-1185">Reference proteome</keyword>
<keyword evidence="2 4" id="KW-0863">Zinc-finger</keyword>
<feature type="compositionally biased region" description="Polar residues" evidence="6">
    <location>
        <begin position="32"/>
        <end position="41"/>
    </location>
</feature>
<feature type="compositionally biased region" description="Basic and acidic residues" evidence="6">
    <location>
        <begin position="1407"/>
        <end position="1420"/>
    </location>
</feature>
<dbReference type="EMBL" id="LSBJ02000007">
    <property type="protein sequence ID" value="OAQ61647.1"/>
    <property type="molecule type" value="Genomic_DNA"/>
</dbReference>
<feature type="compositionally biased region" description="Low complexity" evidence="6">
    <location>
        <begin position="890"/>
        <end position="907"/>
    </location>
</feature>
<feature type="compositionally biased region" description="Basic and acidic residues" evidence="6">
    <location>
        <begin position="782"/>
        <end position="792"/>
    </location>
</feature>
<feature type="region of interest" description="Disordered" evidence="6">
    <location>
        <begin position="993"/>
        <end position="1012"/>
    </location>
</feature>
<dbReference type="InterPro" id="IPR000571">
    <property type="entry name" value="Znf_CCCH"/>
</dbReference>
<feature type="compositionally biased region" description="Low complexity" evidence="6">
    <location>
        <begin position="197"/>
        <end position="230"/>
    </location>
</feature>
<evidence type="ECO:0000256" key="1">
    <source>
        <dbReference type="ARBA" id="ARBA00022723"/>
    </source>
</evidence>
<protein>
    <recommendedName>
        <fullName evidence="7">C3H1-type domain-containing protein</fullName>
    </recommendedName>
</protein>
<dbReference type="GeneID" id="28851985"/>
<organism evidence="8 9">
    <name type="scientific">Pochonia chlamydosporia 170</name>
    <dbReference type="NCBI Taxonomy" id="1380566"/>
    <lineage>
        <taxon>Eukaryota</taxon>
        <taxon>Fungi</taxon>
        <taxon>Dikarya</taxon>
        <taxon>Ascomycota</taxon>
        <taxon>Pezizomycotina</taxon>
        <taxon>Sordariomycetes</taxon>
        <taxon>Hypocreomycetidae</taxon>
        <taxon>Hypocreales</taxon>
        <taxon>Clavicipitaceae</taxon>
        <taxon>Pochonia</taxon>
    </lineage>
</organism>
<feature type="compositionally biased region" description="Pro residues" evidence="6">
    <location>
        <begin position="1066"/>
        <end position="1075"/>
    </location>
</feature>
<keyword evidence="5" id="KW-0175">Coiled coil</keyword>
<feature type="region of interest" description="Disordered" evidence="6">
    <location>
        <begin position="1323"/>
        <end position="1342"/>
    </location>
</feature>
<gene>
    <name evidence="8" type="ORF">VFPPC_09458</name>
</gene>
<evidence type="ECO:0000256" key="4">
    <source>
        <dbReference type="PROSITE-ProRule" id="PRU00723"/>
    </source>
</evidence>
<feature type="compositionally biased region" description="Low complexity" evidence="6">
    <location>
        <begin position="753"/>
        <end position="775"/>
    </location>
</feature>
<dbReference type="GO" id="GO:0008270">
    <property type="term" value="F:zinc ion binding"/>
    <property type="evidence" value="ECO:0007669"/>
    <property type="project" value="UniProtKB-KW"/>
</dbReference>
<feature type="region of interest" description="Disordered" evidence="6">
    <location>
        <begin position="1389"/>
        <end position="1435"/>
    </location>
</feature>
<keyword evidence="3 4" id="KW-0862">Zinc</keyword>
<evidence type="ECO:0000256" key="3">
    <source>
        <dbReference type="ARBA" id="ARBA00022833"/>
    </source>
</evidence>
<sequence>MQSWPGSGQNGTGGQTSWQGGFSYGGQDGQFDPNQAWQQSVADHAGSFPHISSPQDAHAQNFFNPTPHQGDAFLGGSLHHPQGEADFHGTHGALGLNQQFSQAGPDVIDPAFNNLHTDIYGQQGKGTLNLNQVQNHPHGHAQNFQQHDFQFPAQHESTFNSTAPQYNSNQLHSRATNQHNHPQVQHFDGLQAGFQQDQAFSRQSQQSPPVHHQQPFSHGQNFVQNNVNGQPSHFSQDPNAHIAYPQHQQQPNRPQNHQLPQVQQPIDQASFTPQKLASYSHPGQSSPPGPPGHLAVIDNSGQHMESSISGSLPAGGHAPSELGSEQFQPSPMPTAESVQPKKRKRATKAAAESPAPTVEAVPLIADFPVESSAKRAEDLDALPIPVPSAEEVKLITDFTKRNKTAQAKYPSIKGLPHMVYEGTVRLPAPKSYDKLAPLVALPPRSGKPMVPELGYSLPCEVQGRFTSKYRPSLDKGGLDERRTEAKTLLDEYDQSMRSLGKRQPKYTEYPREFPTSLESKKMYPLTSGPDAFKEQLKSDEASKNKAEKKAKKELEDERNKPIRPVSRPSDPVEAVVWDTIGIVNIDQATSRTSALIAGRVQQAGEFFVKLRTEMNRSKVDLEDSIKNKESESVIEKKKVEAEQKKEALYRALDATVEHADDAVLDNLGGHQKLVLSLVNALISSIKASDFSGKLPKIVLELFTHFRITKKIVETTNFDSVRKRLEDKGDEEVKGLVREISAKIRKFQKASEPATATGYTGTSASSRAKAGSKSTSDGPPTKRARDDDGDTRTVKKIAVEAGAGSLSKKLAQPKQPTTKVMAPKPVTSSVLPGKSRPTAKALSKPEPVGADSPNASSDDKSKPDVRKSAVKVEAKPSAPKPETKVPPPKIPSSSSSALSGIASLLDSINAKKPEAAPATSKDTKSPDSSETPEQRVKRLRKEARRKLRVSWKPEEELVQIKIFQKDDEEDEGRDINMIRDAADDRSEGMVLKQRADVDEDDDDDDIPYQPWVGPVATDFSQLASDIRNKSYVTRGGNVTFETDEQKAIAARGQRELMAIYTDVDDIPPSPKSPPPESSGSADSKAGYLPTEGAKFEELQLRWRDEQNLGVEQALGAALKRIAAKNNPSNKLDDILGRLKGAPNQSGSHHSSYSSSLHGSTPHNFPFAAGPSIEEQVLACLQQDKVKTWRDPNPVHVDLSRPHQYADANLQMIGNHIESVARALAGKPYPATAPPEWLAHDEEKVREWWLGYNKEAATRQRKLDEERARAEAEANALRLVASATAQPPSQGQDWNAYYQQQQQQQQQDSYAPYLALLQQMTGGQAAGQAQAGPSHPQPGSMPDSQLQSILAAINQPQNQQQAQSSNTNPLANLNPNDTSYQQLMMLTQLAQGQPQTQPPPPPPPPPPSNERDWDRGERESKDIRKKKATLPPHKPANKALIGTKACTFWQQGKCARGDKCTFRHD</sequence>
<evidence type="ECO:0000259" key="7">
    <source>
        <dbReference type="PROSITE" id="PS50103"/>
    </source>
</evidence>
<feature type="region of interest" description="Disordered" evidence="6">
    <location>
        <begin position="1"/>
        <end position="92"/>
    </location>
</feature>
<feature type="region of interest" description="Disordered" evidence="6">
    <location>
        <begin position="197"/>
        <end position="239"/>
    </location>
</feature>
<feature type="region of interest" description="Disordered" evidence="6">
    <location>
        <begin position="1353"/>
        <end position="1374"/>
    </location>
</feature>
<feature type="region of interest" description="Disordered" evidence="6">
    <location>
        <begin position="1059"/>
        <end position="1089"/>
    </location>
</feature>
<feature type="compositionally biased region" description="Basic and acidic residues" evidence="6">
    <location>
        <begin position="920"/>
        <end position="935"/>
    </location>
</feature>
<evidence type="ECO:0000313" key="9">
    <source>
        <dbReference type="Proteomes" id="UP000078397"/>
    </source>
</evidence>
<feature type="compositionally biased region" description="Polar residues" evidence="6">
    <location>
        <begin position="299"/>
        <end position="310"/>
    </location>
</feature>
<feature type="compositionally biased region" description="Low complexity" evidence="6">
    <location>
        <begin position="1353"/>
        <end position="1367"/>
    </location>
</feature>
<dbReference type="RefSeq" id="XP_018139351.1">
    <property type="nucleotide sequence ID" value="XM_018287991.1"/>
</dbReference>
<dbReference type="Pfam" id="PF18044">
    <property type="entry name" value="zf-CCCH_4"/>
    <property type="match status" value="1"/>
</dbReference>
<keyword evidence="1 4" id="KW-0479">Metal-binding</keyword>
<feature type="compositionally biased region" description="Basic and acidic residues" evidence="6">
    <location>
        <begin position="531"/>
        <end position="560"/>
    </location>
</feature>
<feature type="compositionally biased region" description="Low complexity" evidence="6">
    <location>
        <begin position="1144"/>
        <end position="1157"/>
    </location>
</feature>
<feature type="compositionally biased region" description="Pro residues" evidence="6">
    <location>
        <begin position="1394"/>
        <end position="1406"/>
    </location>
</feature>
<feature type="coiled-coil region" evidence="5">
    <location>
        <begin position="1251"/>
        <end position="1278"/>
    </location>
</feature>
<feature type="region of interest" description="Disordered" evidence="6">
    <location>
        <begin position="1134"/>
        <end position="1157"/>
    </location>
</feature>
<feature type="region of interest" description="Disordered" evidence="6">
    <location>
        <begin position="500"/>
        <end position="569"/>
    </location>
</feature>
<comment type="caution">
    <text evidence="8">The sequence shown here is derived from an EMBL/GenBank/DDBJ whole genome shotgun (WGS) entry which is preliminary data.</text>
</comment>
<accession>A0A179F894</accession>
<reference evidence="8 9" key="1">
    <citation type="journal article" date="2016" name="PLoS Pathog.">
        <title>Biosynthesis of antibiotic leucinostatins in bio-control fungus Purpureocillium lilacinum and their inhibition on phytophthora revealed by genome mining.</title>
        <authorList>
            <person name="Wang G."/>
            <person name="Liu Z."/>
            <person name="Lin R."/>
            <person name="Li E."/>
            <person name="Mao Z."/>
            <person name="Ling J."/>
            <person name="Yang Y."/>
            <person name="Yin W.B."/>
            <person name="Xie B."/>
        </authorList>
    </citation>
    <scope>NUCLEOTIDE SEQUENCE [LARGE SCALE GENOMIC DNA]</scope>
    <source>
        <strain evidence="8">170</strain>
    </source>
</reference>
<dbReference type="KEGG" id="pchm:VFPPC_09458"/>
<evidence type="ECO:0000313" key="8">
    <source>
        <dbReference type="EMBL" id="OAQ61647.1"/>
    </source>
</evidence>
<feature type="zinc finger region" description="C3H1-type" evidence="4">
    <location>
        <begin position="1438"/>
        <end position="1463"/>
    </location>
</feature>
<dbReference type="InterPro" id="IPR041367">
    <property type="entry name" value="Znf-CCCH_4"/>
</dbReference>
<dbReference type="Proteomes" id="UP000078397">
    <property type="component" value="Unassembled WGS sequence"/>
</dbReference>
<feature type="compositionally biased region" description="Acidic residues" evidence="6">
    <location>
        <begin position="996"/>
        <end position="1005"/>
    </location>
</feature>
<dbReference type="STRING" id="1380566.A0A179F894"/>
<feature type="region of interest" description="Disordered" evidence="6">
    <location>
        <begin position="804"/>
        <end position="942"/>
    </location>
</feature>
<feature type="region of interest" description="Disordered" evidence="6">
    <location>
        <begin position="750"/>
        <end position="792"/>
    </location>
</feature>
<dbReference type="InterPro" id="IPR036855">
    <property type="entry name" value="Znf_CCCH_sf"/>
</dbReference>
<feature type="region of interest" description="Disordered" evidence="6">
    <location>
        <begin position="274"/>
        <end position="354"/>
    </location>
</feature>
<feature type="domain" description="C3H1-type" evidence="7">
    <location>
        <begin position="1438"/>
        <end position="1463"/>
    </location>
</feature>
<feature type="coiled-coil region" evidence="5">
    <location>
        <begin position="611"/>
        <end position="647"/>
    </location>
</feature>
<proteinExistence type="predicted"/>
<dbReference type="PROSITE" id="PS50103">
    <property type="entry name" value="ZF_C3H1"/>
    <property type="match status" value="1"/>
</dbReference>
<evidence type="ECO:0000256" key="5">
    <source>
        <dbReference type="SAM" id="Coils"/>
    </source>
</evidence>